<dbReference type="Pfam" id="PF04101">
    <property type="entry name" value="Glyco_tran_28_C"/>
    <property type="match status" value="1"/>
</dbReference>
<keyword evidence="4 7" id="KW-0808">Transferase</keyword>
<feature type="domain" description="Diacylglycerol glucosyltransferase N-terminal" evidence="6">
    <location>
        <begin position="15"/>
        <end position="178"/>
    </location>
</feature>
<evidence type="ECO:0000259" key="5">
    <source>
        <dbReference type="Pfam" id="PF04101"/>
    </source>
</evidence>
<dbReference type="InterPro" id="IPR050519">
    <property type="entry name" value="Glycosyltransf_28_UgtP"/>
</dbReference>
<dbReference type="EMBL" id="FRAG01000001">
    <property type="protein sequence ID" value="SHJ47109.1"/>
    <property type="molecule type" value="Genomic_DNA"/>
</dbReference>
<protein>
    <submittedName>
        <fullName evidence="7">Processive 1,2-diacylglycerol beta-glucosyltransferase</fullName>
    </submittedName>
</protein>
<evidence type="ECO:0000256" key="4">
    <source>
        <dbReference type="ARBA" id="ARBA00022679"/>
    </source>
</evidence>
<evidence type="ECO:0000256" key="3">
    <source>
        <dbReference type="ARBA" id="ARBA00022676"/>
    </source>
</evidence>
<reference evidence="7 8" key="1">
    <citation type="submission" date="2016-11" db="EMBL/GenBank/DDBJ databases">
        <authorList>
            <person name="Jaros S."/>
            <person name="Januszkiewicz K."/>
            <person name="Wedrychowicz H."/>
        </authorList>
    </citation>
    <scope>NUCLEOTIDE SEQUENCE [LARGE SCALE GENOMIC DNA]</scope>
    <source>
        <strain evidence="7 8">DSM 15212</strain>
    </source>
</reference>
<dbReference type="Pfam" id="PF06925">
    <property type="entry name" value="MGDG_synth"/>
    <property type="match status" value="1"/>
</dbReference>
<sequence>MRKVMILTASTGGGHNQAANSLEAIYKAHGNEVVIVDFLKVTGKAVEKLVIGGYSIICSNMPYIYKGLYKYYNNKELDSGISNYGLKIFEKKIYKKIIKESPVLIVGTHAFIVEIICKLKKKENLSIPFISVITDFKAHRFHMNSCVDAYLTANEYTKLDMIKRGVREEKIYAHGIPIKKEFLKKNNNQEQKANKAFTILLMGGSNGSKRIETVLKELINCKNAIRVIVVCGINKVLMNSIKSKYPARIGNKEIILYGFTNEIPKLMKESNLIISKPGGLTVSEAIVSNIPMLIPYMIPGQEEENAAFLVESGGAKIINNMNSLKKEVDYLIDRPYVLNTMKLNMQKLSTNYTLDNIVKISDRLINKYLNRQII</sequence>
<name>A0A1M6JKB3_PARC5</name>
<evidence type="ECO:0000313" key="8">
    <source>
        <dbReference type="Proteomes" id="UP000184465"/>
    </source>
</evidence>
<proteinExistence type="inferred from homology"/>
<dbReference type="GO" id="GO:0016758">
    <property type="term" value="F:hexosyltransferase activity"/>
    <property type="evidence" value="ECO:0007669"/>
    <property type="project" value="InterPro"/>
</dbReference>
<dbReference type="InterPro" id="IPR009695">
    <property type="entry name" value="Diacylglyc_glucosyltr_N"/>
</dbReference>
<feature type="domain" description="Glycosyl transferase family 28 C-terminal" evidence="5">
    <location>
        <begin position="198"/>
        <end position="342"/>
    </location>
</feature>
<gene>
    <name evidence="7" type="ORF">SAMN02745912_00015</name>
</gene>
<keyword evidence="8" id="KW-1185">Reference proteome</keyword>
<dbReference type="Proteomes" id="UP000184465">
    <property type="component" value="Unassembled WGS sequence"/>
</dbReference>
<organism evidence="7 8">
    <name type="scientific">Paramaledivibacter caminithermalis (strain DSM 15212 / CIP 107654 / DViRD3)</name>
    <name type="common">Clostridium caminithermale</name>
    <dbReference type="NCBI Taxonomy" id="1121301"/>
    <lineage>
        <taxon>Bacteria</taxon>
        <taxon>Bacillati</taxon>
        <taxon>Bacillota</taxon>
        <taxon>Clostridia</taxon>
        <taxon>Peptostreptococcales</taxon>
        <taxon>Caminicellaceae</taxon>
        <taxon>Paramaledivibacter</taxon>
    </lineage>
</organism>
<dbReference type="GO" id="GO:0009247">
    <property type="term" value="P:glycolipid biosynthetic process"/>
    <property type="evidence" value="ECO:0007669"/>
    <property type="project" value="InterPro"/>
</dbReference>
<comment type="similarity">
    <text evidence="2">Belongs to the glycosyltransferase 28 family.</text>
</comment>
<keyword evidence="3" id="KW-0328">Glycosyltransferase</keyword>
<dbReference type="InterPro" id="IPR007235">
    <property type="entry name" value="Glyco_trans_28_C"/>
</dbReference>
<evidence type="ECO:0000313" key="7">
    <source>
        <dbReference type="EMBL" id="SHJ47109.1"/>
    </source>
</evidence>
<evidence type="ECO:0000256" key="1">
    <source>
        <dbReference type="ARBA" id="ARBA00004370"/>
    </source>
</evidence>
<dbReference type="AlphaFoldDB" id="A0A1M6JKB3"/>
<dbReference type="RefSeq" id="WP_073146232.1">
    <property type="nucleotide sequence ID" value="NZ_FRAG01000001.1"/>
</dbReference>
<accession>A0A1M6JKB3</accession>
<dbReference type="GO" id="GO:0016020">
    <property type="term" value="C:membrane"/>
    <property type="evidence" value="ECO:0007669"/>
    <property type="project" value="UniProtKB-SubCell"/>
</dbReference>
<dbReference type="STRING" id="1121301.SAMN02745912_00015"/>
<evidence type="ECO:0000256" key="2">
    <source>
        <dbReference type="ARBA" id="ARBA00006962"/>
    </source>
</evidence>
<evidence type="ECO:0000259" key="6">
    <source>
        <dbReference type="Pfam" id="PF06925"/>
    </source>
</evidence>
<dbReference type="PANTHER" id="PTHR43025">
    <property type="entry name" value="MONOGALACTOSYLDIACYLGLYCEROL SYNTHASE"/>
    <property type="match status" value="1"/>
</dbReference>
<dbReference type="PANTHER" id="PTHR43025:SF3">
    <property type="entry name" value="MONOGALACTOSYLDIACYLGLYCEROL SYNTHASE 1, CHLOROPLASTIC"/>
    <property type="match status" value="1"/>
</dbReference>
<dbReference type="Gene3D" id="3.40.50.2000">
    <property type="entry name" value="Glycogen Phosphorylase B"/>
    <property type="match status" value="1"/>
</dbReference>
<dbReference type="SUPFAM" id="SSF53756">
    <property type="entry name" value="UDP-Glycosyltransferase/glycogen phosphorylase"/>
    <property type="match status" value="1"/>
</dbReference>
<comment type="subcellular location">
    <subcellularLocation>
        <location evidence="1">Membrane</location>
    </subcellularLocation>
</comment>